<gene>
    <name evidence="1" type="ORF">CROQUDRAFT_102254</name>
</gene>
<dbReference type="Proteomes" id="UP000886653">
    <property type="component" value="Unassembled WGS sequence"/>
</dbReference>
<accession>A0A9P6N5P4</accession>
<evidence type="ECO:0000313" key="2">
    <source>
        <dbReference type="Proteomes" id="UP000886653"/>
    </source>
</evidence>
<protein>
    <submittedName>
        <fullName evidence="1">Uncharacterized protein</fullName>
    </submittedName>
</protein>
<proteinExistence type="predicted"/>
<organism evidence="1 2">
    <name type="scientific">Cronartium quercuum f. sp. fusiforme G11</name>
    <dbReference type="NCBI Taxonomy" id="708437"/>
    <lineage>
        <taxon>Eukaryota</taxon>
        <taxon>Fungi</taxon>
        <taxon>Dikarya</taxon>
        <taxon>Basidiomycota</taxon>
        <taxon>Pucciniomycotina</taxon>
        <taxon>Pucciniomycetes</taxon>
        <taxon>Pucciniales</taxon>
        <taxon>Coleosporiaceae</taxon>
        <taxon>Cronartium</taxon>
    </lineage>
</organism>
<comment type="caution">
    <text evidence="1">The sequence shown here is derived from an EMBL/GenBank/DDBJ whole genome shotgun (WGS) entry which is preliminary data.</text>
</comment>
<dbReference type="AlphaFoldDB" id="A0A9P6N5P4"/>
<dbReference type="EMBL" id="MU167862">
    <property type="protein sequence ID" value="KAG0139062.1"/>
    <property type="molecule type" value="Genomic_DNA"/>
</dbReference>
<keyword evidence="2" id="KW-1185">Reference proteome</keyword>
<sequence length="163" mass="17931">MRLIEYFNQIKDLACEACVYLECILVRAYNLSEVPCKLRCRWVDGNEGFFVICNLAQVILSHHRVNPTVLRPCFGTGSPRILTANGLFYRIGVHRDGLKPGGQPTDVFRCLFGSHGDVGHTRCADSVFKPKAGPGCGQPGRFRGPHRVPLNAMKAGIKDGMGS</sequence>
<evidence type="ECO:0000313" key="1">
    <source>
        <dbReference type="EMBL" id="KAG0139062.1"/>
    </source>
</evidence>
<name>A0A9P6N5P4_9BASI</name>
<reference evidence="1" key="1">
    <citation type="submission" date="2013-11" db="EMBL/GenBank/DDBJ databases">
        <title>Genome sequence of the fusiform rust pathogen reveals effectors for host alternation and coevolution with pine.</title>
        <authorList>
            <consortium name="DOE Joint Genome Institute"/>
            <person name="Smith K."/>
            <person name="Pendleton A."/>
            <person name="Kubisiak T."/>
            <person name="Anderson C."/>
            <person name="Salamov A."/>
            <person name="Aerts A."/>
            <person name="Riley R."/>
            <person name="Clum A."/>
            <person name="Lindquist E."/>
            <person name="Ence D."/>
            <person name="Campbell M."/>
            <person name="Kronenberg Z."/>
            <person name="Feau N."/>
            <person name="Dhillon B."/>
            <person name="Hamelin R."/>
            <person name="Burleigh J."/>
            <person name="Smith J."/>
            <person name="Yandell M."/>
            <person name="Nelson C."/>
            <person name="Grigoriev I."/>
            <person name="Davis J."/>
        </authorList>
    </citation>
    <scope>NUCLEOTIDE SEQUENCE</scope>
    <source>
        <strain evidence="1">G11</strain>
    </source>
</reference>